<dbReference type="PROSITE" id="PS50166">
    <property type="entry name" value="IMPORTIN_B_NT"/>
    <property type="match status" value="1"/>
</dbReference>
<dbReference type="SUPFAM" id="SSF48371">
    <property type="entry name" value="ARM repeat"/>
    <property type="match status" value="1"/>
</dbReference>
<evidence type="ECO:0000313" key="8">
    <source>
        <dbReference type="Proteomes" id="UP000279259"/>
    </source>
</evidence>
<keyword evidence="4" id="KW-0539">Nucleus</keyword>
<organism evidence="7 8">
    <name type="scientific">Saitozyma podzolica</name>
    <dbReference type="NCBI Taxonomy" id="1890683"/>
    <lineage>
        <taxon>Eukaryota</taxon>
        <taxon>Fungi</taxon>
        <taxon>Dikarya</taxon>
        <taxon>Basidiomycota</taxon>
        <taxon>Agaricomycotina</taxon>
        <taxon>Tremellomycetes</taxon>
        <taxon>Tremellales</taxon>
        <taxon>Trimorphomycetaceae</taxon>
        <taxon>Saitozyma</taxon>
    </lineage>
</organism>
<dbReference type="Pfam" id="PF03810">
    <property type="entry name" value="IBN_N"/>
    <property type="match status" value="1"/>
</dbReference>
<gene>
    <name evidence="7" type="ORF">EHS25_007485</name>
</gene>
<dbReference type="OrthoDB" id="431626at2759"/>
<evidence type="ECO:0000256" key="3">
    <source>
        <dbReference type="ARBA" id="ARBA00022927"/>
    </source>
</evidence>
<dbReference type="PROSITE" id="PS50077">
    <property type="entry name" value="HEAT_REPEAT"/>
    <property type="match status" value="1"/>
</dbReference>
<dbReference type="EMBL" id="RSCD01000004">
    <property type="protein sequence ID" value="RSH93132.1"/>
    <property type="molecule type" value="Genomic_DNA"/>
</dbReference>
<dbReference type="GO" id="GO:0031267">
    <property type="term" value="F:small GTPase binding"/>
    <property type="evidence" value="ECO:0007669"/>
    <property type="project" value="InterPro"/>
</dbReference>
<keyword evidence="2" id="KW-0813">Transport</keyword>
<evidence type="ECO:0000256" key="1">
    <source>
        <dbReference type="ARBA" id="ARBA00004123"/>
    </source>
</evidence>
<keyword evidence="3" id="KW-0653">Protein transport</keyword>
<feature type="domain" description="Importin N-terminal" evidence="6">
    <location>
        <begin position="23"/>
        <end position="115"/>
    </location>
</feature>
<dbReference type="InterPro" id="IPR056840">
    <property type="entry name" value="HEAT_IPO9_central"/>
</dbReference>
<evidence type="ECO:0000259" key="6">
    <source>
        <dbReference type="PROSITE" id="PS50166"/>
    </source>
</evidence>
<protein>
    <recommendedName>
        <fullName evidence="6">Importin N-terminal domain-containing protein</fullName>
    </recommendedName>
</protein>
<dbReference type="Proteomes" id="UP000279259">
    <property type="component" value="Unassembled WGS sequence"/>
</dbReference>
<evidence type="ECO:0000313" key="7">
    <source>
        <dbReference type="EMBL" id="RSH93132.1"/>
    </source>
</evidence>
<dbReference type="GO" id="GO:0005635">
    <property type="term" value="C:nuclear envelope"/>
    <property type="evidence" value="ECO:0007669"/>
    <property type="project" value="TreeGrafter"/>
</dbReference>
<dbReference type="InterPro" id="IPR011989">
    <property type="entry name" value="ARM-like"/>
</dbReference>
<evidence type="ECO:0000256" key="5">
    <source>
        <dbReference type="PROSITE-ProRule" id="PRU00103"/>
    </source>
</evidence>
<keyword evidence="8" id="KW-1185">Reference proteome</keyword>
<dbReference type="Pfam" id="PF25018">
    <property type="entry name" value="HEAT_IPO9_c"/>
    <property type="match status" value="1"/>
</dbReference>
<accession>A0A427YPV9</accession>
<dbReference type="STRING" id="1890683.A0A427YPV9"/>
<dbReference type="GO" id="GO:0006606">
    <property type="term" value="P:protein import into nucleus"/>
    <property type="evidence" value="ECO:0007669"/>
    <property type="project" value="TreeGrafter"/>
</dbReference>
<reference evidence="7 8" key="1">
    <citation type="submission" date="2018-11" db="EMBL/GenBank/DDBJ databases">
        <title>Genome sequence of Saitozyma podzolica DSM 27192.</title>
        <authorList>
            <person name="Aliyu H."/>
            <person name="Gorte O."/>
            <person name="Ochsenreither K."/>
        </authorList>
    </citation>
    <scope>NUCLEOTIDE SEQUENCE [LARGE SCALE GENOMIC DNA]</scope>
    <source>
        <strain evidence="7 8">DSM 27192</strain>
    </source>
</reference>
<evidence type="ECO:0000256" key="2">
    <source>
        <dbReference type="ARBA" id="ARBA00022448"/>
    </source>
</evidence>
<feature type="repeat" description="HEAT" evidence="5">
    <location>
        <begin position="105"/>
        <end position="143"/>
    </location>
</feature>
<evidence type="ECO:0000256" key="4">
    <source>
        <dbReference type="ARBA" id="ARBA00023242"/>
    </source>
</evidence>
<dbReference type="AlphaFoldDB" id="A0A427YPV9"/>
<dbReference type="InterPro" id="IPR021133">
    <property type="entry name" value="HEAT_type_2"/>
</dbReference>
<comment type="caution">
    <text evidence="7">The sequence shown here is derived from an EMBL/GenBank/DDBJ whole genome shotgun (WGS) entry which is preliminary data.</text>
</comment>
<comment type="subcellular location">
    <subcellularLocation>
        <location evidence="1">Nucleus</location>
    </subcellularLocation>
</comment>
<dbReference type="GO" id="GO:0005829">
    <property type="term" value="C:cytosol"/>
    <property type="evidence" value="ECO:0007669"/>
    <property type="project" value="TreeGrafter"/>
</dbReference>
<dbReference type="Gene3D" id="1.25.10.10">
    <property type="entry name" value="Leucine-rich Repeat Variant"/>
    <property type="match status" value="1"/>
</dbReference>
<proteinExistence type="predicted"/>
<dbReference type="PANTHER" id="PTHR10997">
    <property type="entry name" value="IMPORTIN-7, 8, 11"/>
    <property type="match status" value="1"/>
</dbReference>
<dbReference type="InterPro" id="IPR001494">
    <property type="entry name" value="Importin-beta_N"/>
</dbReference>
<sequence length="1076" mass="116671">MESAVLQVLRETLSPDEGVRNHAEAQLKQLFSLPGASSSEMPGTSADPGSDGGLSLARILSAQEVDLAQRQITGVLLQQYISKHWSPISTSFEQPVVPPEVKGQIRPVVFQLLSDPQRKVRMAAAFALSTLATYDWPDDYPDLLSQLVALLSSGSPDGVHGAMRVISEFVKNDLSEDQLLPVVQDLVPALLAVLGSPQVHAPSTRAQTVHVFRQVIRMLETVKEEHPAAVKHALDQIAPVWMGAFKALLAGDAAGEVQANWENLGIRIEIFRTLITLQSAFPKILLPEIPSFLHLSLSTLSTLFPLFTLYYLSTADEAHEPPSPTSDVGFVAPKMDIDDLACAAFDFLTPIARTHKAAPELVVEGTATGVLQGLVETVLGYTQVTRENEEEWMEDVNAFVMDEDEELEVYGVRVVGHDLIGSLIDKYPRPTITILQAETQRIVSDSPALRAGGNPDWWKPLEAALALIGGVAVDIRNILDEDVEKGSEKSFDVQYLFDQVVPGLLNQTETPFLQGRAFVFASQFATLLPDALAGQYLAAAVQALESGGVKIPVKLSAVKTIKNFCRFVPADLLKPQSGKILSLLIPLLEQATGETLYLLLETIRAVLALDQTLLTPQSVGPVADTVYAVWEKYNTDPVLTAIVEEFVESLASQPHIVPSLVHALAPKLTAAITTPTTDETVHIPGEAVQLANALLRSRGGPLEEELVASVGKGVMRLLRATDDTEVIQHGMIHLTLVVRKDCDKLIQWRDNDGSNGIAAIVTLLDRFLSPAFSESGGIFVGELIMHLFRKAGGAIGPVLPDLLRAIVGRLAVAKLPSYIQSLALPFAYLFCTEHTTQTLDLLSQFSVPMPDGTERNALDVVLSAWCEMSDVYSGSWNIRVSDLGMVKLFALPDPRLSHIIVKGDLIISDANRNTIITRSRAKTTPNQYTQIPFQVKALKLVLKDLQALGSGKGIANKPDLDIEEDDGVSGVEAVELWGSGPGLDLDEEWDDDDPLGDGVGEFDYLSSWLDQGGGADTDAQDDDEDLKSDPIAQIDLAAHLTEMLRQCYASNANGMHEMVGALTEVEKGILRGVLTL</sequence>
<dbReference type="PANTHER" id="PTHR10997:SF9">
    <property type="entry name" value="IMPORTIN-9"/>
    <property type="match status" value="1"/>
</dbReference>
<dbReference type="InterPro" id="IPR016024">
    <property type="entry name" value="ARM-type_fold"/>
</dbReference>
<name>A0A427YPV9_9TREE</name>